<dbReference type="Proteomes" id="UP000009222">
    <property type="component" value="Chromosome"/>
</dbReference>
<dbReference type="GO" id="GO:0046872">
    <property type="term" value="F:metal ion binding"/>
    <property type="evidence" value="ECO:0007669"/>
    <property type="project" value="UniProtKB-KW"/>
</dbReference>
<feature type="binding site" evidence="10">
    <location>
        <position position="177"/>
    </location>
    <ligand>
        <name>substrate</name>
    </ligand>
</feature>
<comment type="catalytic activity">
    <reaction evidence="9 10">
        <text>XTP + H2O = XMP + diphosphate + H(+)</text>
        <dbReference type="Rhea" id="RHEA:28610"/>
        <dbReference type="ChEBI" id="CHEBI:15377"/>
        <dbReference type="ChEBI" id="CHEBI:15378"/>
        <dbReference type="ChEBI" id="CHEBI:33019"/>
        <dbReference type="ChEBI" id="CHEBI:57464"/>
        <dbReference type="ChEBI" id="CHEBI:61314"/>
        <dbReference type="EC" id="3.6.1.66"/>
    </reaction>
</comment>
<dbReference type="GO" id="GO:0035870">
    <property type="term" value="F:dITP diphosphatase activity"/>
    <property type="evidence" value="ECO:0007669"/>
    <property type="project" value="UniProtKB-UniRule"/>
</dbReference>
<evidence type="ECO:0000256" key="10">
    <source>
        <dbReference type="HAMAP-Rule" id="MF_01405"/>
    </source>
</evidence>
<dbReference type="GO" id="GO:0005829">
    <property type="term" value="C:cytosol"/>
    <property type="evidence" value="ECO:0007669"/>
    <property type="project" value="TreeGrafter"/>
</dbReference>
<dbReference type="GO" id="GO:0017111">
    <property type="term" value="F:ribonucleoside triphosphate phosphatase activity"/>
    <property type="evidence" value="ECO:0007669"/>
    <property type="project" value="InterPro"/>
</dbReference>
<dbReference type="InterPro" id="IPR002637">
    <property type="entry name" value="RdgB/HAM1"/>
</dbReference>
<dbReference type="HAMAP" id="MF_01405">
    <property type="entry name" value="Non_canon_purine_NTPase"/>
    <property type="match status" value="1"/>
</dbReference>
<dbReference type="Pfam" id="PF01725">
    <property type="entry name" value="Ham1p_like"/>
    <property type="match status" value="1"/>
</dbReference>
<evidence type="ECO:0000313" key="12">
    <source>
        <dbReference type="EMBL" id="AEF81324.1"/>
    </source>
</evidence>
<keyword evidence="4 10" id="KW-0547">Nucleotide-binding</keyword>
<dbReference type="RefSeq" id="WP_015711770.1">
    <property type="nucleotide sequence ID" value="NC_015577.1"/>
</dbReference>
<dbReference type="GO" id="GO:0000166">
    <property type="term" value="F:nucleotide binding"/>
    <property type="evidence" value="ECO:0007669"/>
    <property type="project" value="UniProtKB-KW"/>
</dbReference>
<dbReference type="PANTHER" id="PTHR11067:SF9">
    <property type="entry name" value="INOSINE TRIPHOSPHATE PYROPHOSPHATASE"/>
    <property type="match status" value="1"/>
</dbReference>
<dbReference type="GO" id="GO:0036222">
    <property type="term" value="F:XTP diphosphatase activity"/>
    <property type="evidence" value="ECO:0007669"/>
    <property type="project" value="UniProtKB-UniRule"/>
</dbReference>
<proteinExistence type="inferred from homology"/>
<dbReference type="AlphaFoldDB" id="F5YEX1"/>
<feature type="binding site" evidence="10">
    <location>
        <position position="38"/>
    </location>
    <ligand>
        <name>Mg(2+)</name>
        <dbReference type="ChEBI" id="CHEBI:18420"/>
    </ligand>
</feature>
<dbReference type="eggNOG" id="COG0127">
    <property type="taxonomic scope" value="Bacteria"/>
</dbReference>
<dbReference type="Gene3D" id="3.90.950.10">
    <property type="match status" value="1"/>
</dbReference>
<dbReference type="GO" id="GO:0009117">
    <property type="term" value="P:nucleotide metabolic process"/>
    <property type="evidence" value="ECO:0007669"/>
    <property type="project" value="UniProtKB-KW"/>
</dbReference>
<dbReference type="STRING" id="545695.TREAZ_0155"/>
<comment type="subunit">
    <text evidence="2 10">Homodimer.</text>
</comment>
<comment type="catalytic activity">
    <reaction evidence="10">
        <text>ITP + H2O = IMP + diphosphate + H(+)</text>
        <dbReference type="Rhea" id="RHEA:29399"/>
        <dbReference type="ChEBI" id="CHEBI:15377"/>
        <dbReference type="ChEBI" id="CHEBI:15378"/>
        <dbReference type="ChEBI" id="CHEBI:33019"/>
        <dbReference type="ChEBI" id="CHEBI:58053"/>
        <dbReference type="ChEBI" id="CHEBI:61402"/>
        <dbReference type="EC" id="3.6.1.66"/>
    </reaction>
</comment>
<accession>F5YEX1</accession>
<feature type="binding site" evidence="10">
    <location>
        <position position="67"/>
    </location>
    <ligand>
        <name>Mg(2+)</name>
        <dbReference type="ChEBI" id="CHEBI:18420"/>
    </ligand>
</feature>
<dbReference type="OrthoDB" id="9807456at2"/>
<keyword evidence="5 10" id="KW-0378">Hydrolase</keyword>
<evidence type="ECO:0000256" key="2">
    <source>
        <dbReference type="ARBA" id="ARBA00011738"/>
    </source>
</evidence>
<feature type="binding site" evidence="10">
    <location>
        <begin position="182"/>
        <end position="183"/>
    </location>
    <ligand>
        <name>substrate</name>
    </ligand>
</feature>
<evidence type="ECO:0000256" key="8">
    <source>
        <dbReference type="ARBA" id="ARBA00051875"/>
    </source>
</evidence>
<reference evidence="13" key="1">
    <citation type="submission" date="2009-12" db="EMBL/GenBank/DDBJ databases">
        <title>Complete sequence of Treponema azotonutricium strain ZAS-9.</title>
        <authorList>
            <person name="Tetu S.G."/>
            <person name="Matson E."/>
            <person name="Ren Q."/>
            <person name="Seshadri R."/>
            <person name="Elbourne L."/>
            <person name="Hassan K.A."/>
            <person name="Durkin A."/>
            <person name="Radune D."/>
            <person name="Mohamoud Y."/>
            <person name="Shay R."/>
            <person name="Jin S."/>
            <person name="Zhang X."/>
            <person name="Lucey K."/>
            <person name="Ballor N.R."/>
            <person name="Ottesen E."/>
            <person name="Rosenthal R."/>
            <person name="Allen A."/>
            <person name="Leadbetter J.R."/>
            <person name="Paulsen I.T."/>
        </authorList>
    </citation>
    <scope>NUCLEOTIDE SEQUENCE [LARGE SCALE GENOMIC DNA]</scope>
    <source>
        <strain evidence="13">ATCC BAA-888 / DSM 13862 / ZAS-9</strain>
    </source>
</reference>
<dbReference type="InParanoid" id="F5YEX1"/>
<dbReference type="CDD" id="cd00515">
    <property type="entry name" value="HAM1"/>
    <property type="match status" value="1"/>
</dbReference>
<evidence type="ECO:0000256" key="1">
    <source>
        <dbReference type="ARBA" id="ARBA00008023"/>
    </source>
</evidence>
<reference evidence="12 13" key="2">
    <citation type="journal article" date="2011" name="ISME J.">
        <title>RNA-seq reveals cooperative metabolic interactions between two termite-gut spirochete species in co-culture.</title>
        <authorList>
            <person name="Rosenthal A.Z."/>
            <person name="Matson E.G."/>
            <person name="Eldar A."/>
            <person name="Leadbetter J.R."/>
        </authorList>
    </citation>
    <scope>NUCLEOTIDE SEQUENCE [LARGE SCALE GENOMIC DNA]</scope>
    <source>
        <strain evidence="13">ATCC BAA-888 / DSM 13862 / ZAS-9</strain>
    </source>
</reference>
<gene>
    <name evidence="12" type="primary">rdgB</name>
    <name evidence="12" type="ordered locus">TREAZ_0155</name>
</gene>
<dbReference type="SUPFAM" id="SSF52972">
    <property type="entry name" value="ITPase-like"/>
    <property type="match status" value="1"/>
</dbReference>
<keyword evidence="6 10" id="KW-0460">Magnesium</keyword>
<dbReference type="EMBL" id="CP001841">
    <property type="protein sequence ID" value="AEF81324.1"/>
    <property type="molecule type" value="Genomic_DNA"/>
</dbReference>
<evidence type="ECO:0000256" key="4">
    <source>
        <dbReference type="ARBA" id="ARBA00022741"/>
    </source>
</evidence>
<protein>
    <recommendedName>
        <fullName evidence="10">dITP/XTP pyrophosphatase</fullName>
        <ecNumber evidence="10">3.6.1.66</ecNumber>
    </recommendedName>
    <alternativeName>
        <fullName evidence="10">Non-canonical purine NTP pyrophosphatase</fullName>
    </alternativeName>
    <alternativeName>
        <fullName evidence="10">Non-standard purine NTP pyrophosphatase</fullName>
    </alternativeName>
    <alternativeName>
        <fullName evidence="10">Nucleoside-triphosphate diphosphatase</fullName>
    </alternativeName>
    <alternativeName>
        <fullName evidence="10">Nucleoside-triphosphate pyrophosphatase</fullName>
        <shortName evidence="10">NTPase</shortName>
    </alternativeName>
</protein>
<name>F5YEX1_LEAAZ</name>
<evidence type="ECO:0000256" key="7">
    <source>
        <dbReference type="ARBA" id="ARBA00023080"/>
    </source>
</evidence>
<dbReference type="NCBIfam" id="TIGR00042">
    <property type="entry name" value="RdgB/HAM1 family non-canonical purine NTP pyrophosphatase"/>
    <property type="match status" value="1"/>
</dbReference>
<dbReference type="EC" id="3.6.1.66" evidence="10"/>
<comment type="function">
    <text evidence="10">Pyrophosphatase that catalyzes the hydrolysis of nucleoside triphosphates to their monophosphate derivatives, with a high preference for the non-canonical purine nucleotides XTP (xanthosine triphosphate), dITP (deoxyinosine triphosphate) and ITP. Seems to function as a house-cleaning enzyme that removes non-canonical purine nucleotides from the nucleotide pool, thus preventing their incorporation into DNA/RNA and avoiding chromosomal lesions.</text>
</comment>
<keyword evidence="7 10" id="KW-0546">Nucleotide metabolism</keyword>
<evidence type="ECO:0000313" key="13">
    <source>
        <dbReference type="Proteomes" id="UP000009222"/>
    </source>
</evidence>
<feature type="binding site" evidence="10">
    <location>
        <position position="68"/>
    </location>
    <ligand>
        <name>substrate</name>
    </ligand>
</feature>
<evidence type="ECO:0000256" key="6">
    <source>
        <dbReference type="ARBA" id="ARBA00022842"/>
    </source>
</evidence>
<keyword evidence="13" id="KW-1185">Reference proteome</keyword>
<sequence length="201" mass="21657">MTIWFATGNTHKKAELAAILGDHTIKIPSEAGISFDPEETGSTFLENALIKARALYHLVKEPVIADDSGICVDALGGKPGIYSARYGSGNGQKLDDSERNTLLLKELGDTPLRSARFVCSMVLLFSEDRFFAAQETLEGEIVTSLENAKGKGGFGYDPILRLQELDRTVAELGAEEKNRLSHRGKAGQAIAGILAEMTISS</sequence>
<dbReference type="HOGENOM" id="CLU_082080_0_2_12"/>
<dbReference type="GO" id="GO:0036220">
    <property type="term" value="F:ITP diphosphatase activity"/>
    <property type="evidence" value="ECO:0007669"/>
    <property type="project" value="UniProtKB-UniRule"/>
</dbReference>
<evidence type="ECO:0000256" key="9">
    <source>
        <dbReference type="ARBA" id="ARBA00052017"/>
    </source>
</evidence>
<feature type="active site" description="Proton acceptor" evidence="10">
    <location>
        <position position="67"/>
    </location>
</feature>
<comment type="catalytic activity">
    <reaction evidence="8 10">
        <text>dITP + H2O = dIMP + diphosphate + H(+)</text>
        <dbReference type="Rhea" id="RHEA:28342"/>
        <dbReference type="ChEBI" id="CHEBI:15377"/>
        <dbReference type="ChEBI" id="CHEBI:15378"/>
        <dbReference type="ChEBI" id="CHEBI:33019"/>
        <dbReference type="ChEBI" id="CHEBI:61194"/>
        <dbReference type="ChEBI" id="CHEBI:61382"/>
        <dbReference type="EC" id="3.6.1.66"/>
    </reaction>
</comment>
<evidence type="ECO:0000256" key="5">
    <source>
        <dbReference type="ARBA" id="ARBA00022801"/>
    </source>
</evidence>
<comment type="cofactor">
    <cofactor evidence="10">
        <name>Mg(2+)</name>
        <dbReference type="ChEBI" id="CHEBI:18420"/>
    </cofactor>
    <text evidence="10">Binds 1 Mg(2+) ion per subunit.</text>
</comment>
<dbReference type="GO" id="GO:0009146">
    <property type="term" value="P:purine nucleoside triphosphate catabolic process"/>
    <property type="evidence" value="ECO:0007669"/>
    <property type="project" value="UniProtKB-UniRule"/>
</dbReference>
<dbReference type="KEGG" id="taz:TREAZ_0155"/>
<organism evidence="12 13">
    <name type="scientific">Leadbettera azotonutricia (strain ATCC BAA-888 / DSM 13862 / ZAS-9)</name>
    <name type="common">Treponema azotonutricium</name>
    <dbReference type="NCBI Taxonomy" id="545695"/>
    <lineage>
        <taxon>Bacteria</taxon>
        <taxon>Pseudomonadati</taxon>
        <taxon>Spirochaetota</taxon>
        <taxon>Spirochaetia</taxon>
        <taxon>Spirochaetales</taxon>
        <taxon>Breznakiellaceae</taxon>
        <taxon>Leadbettera</taxon>
    </lineage>
</organism>
<dbReference type="InterPro" id="IPR029001">
    <property type="entry name" value="ITPase-like_fam"/>
</dbReference>
<dbReference type="InterPro" id="IPR020922">
    <property type="entry name" value="dITP/XTP_pyrophosphatase"/>
</dbReference>
<evidence type="ECO:0000256" key="11">
    <source>
        <dbReference type="RuleBase" id="RU003781"/>
    </source>
</evidence>
<dbReference type="PANTHER" id="PTHR11067">
    <property type="entry name" value="INOSINE TRIPHOSPHATE PYROPHOSPHATASE/HAM1 PROTEIN"/>
    <property type="match status" value="1"/>
</dbReference>
<evidence type="ECO:0000256" key="3">
    <source>
        <dbReference type="ARBA" id="ARBA00022723"/>
    </source>
</evidence>
<keyword evidence="3 10" id="KW-0479">Metal-binding</keyword>
<dbReference type="FunCoup" id="F5YEX1">
    <property type="interactions" value="342"/>
</dbReference>
<feature type="binding site" evidence="10">
    <location>
        <begin position="154"/>
        <end position="157"/>
    </location>
    <ligand>
        <name>substrate</name>
    </ligand>
</feature>
<feature type="binding site" evidence="10">
    <location>
        <begin position="7"/>
        <end position="12"/>
    </location>
    <ligand>
        <name>substrate</name>
    </ligand>
</feature>
<comment type="similarity">
    <text evidence="1 10 11">Belongs to the HAM1 NTPase family.</text>
</comment>
<dbReference type="FunFam" id="3.90.950.10:FF:000001">
    <property type="entry name" value="dITP/XTP pyrophosphatase"/>
    <property type="match status" value="1"/>
</dbReference>